<dbReference type="AlphaFoldDB" id="A0AA88YE75"/>
<sequence length="427" mass="46093">MPENNGCEAGCHYGWVVVLAAALIRVLVYGVTHTSGVVYMVVLDIFKSRDTVWITSLLSSVVFFVSPFAGILINRFGMRITSVLGGVVCAIGLVLSHSATSATFLIVTYGLITGIGCGLAYMPCSIAVSKHFKQRLNLALGIASAGGGIGSFIFPPIVEALYEQYGWRGMFLILGAISLNICVFGLLFRPAPSENDGKVFIQKTNSNSDFLSNDWSFLKIGHFHMLQVNGFLFGFGSSIVYGHLGAFVCNHLGYSKSISAYLYSGFGISVTVCKILQGFTADCHRKLFIFRPIDQLILYYLFGGVATVILPFFFPLPYLIVFSIVFGSSYAAAGGSLIPSILILLKGKDQLSLTYSITLAIHAIGFLVGAPSAGWIYDQLQSYTVPFLLAGAAMIASALIMILPQRSAAFTYTDYEITVVDSKDEVS</sequence>
<dbReference type="PANTHER" id="PTHR11360">
    <property type="entry name" value="MONOCARBOXYLATE TRANSPORTER"/>
    <property type="match status" value="1"/>
</dbReference>
<evidence type="ECO:0000256" key="2">
    <source>
        <dbReference type="SAM" id="Phobius"/>
    </source>
</evidence>
<dbReference type="Pfam" id="PF07690">
    <property type="entry name" value="MFS_1"/>
    <property type="match status" value="1"/>
</dbReference>
<gene>
    <name evidence="4" type="ORF">FSP39_007451</name>
</gene>
<feature type="transmembrane region" description="Helical" evidence="2">
    <location>
        <begin position="357"/>
        <end position="377"/>
    </location>
</feature>
<dbReference type="InterPro" id="IPR011701">
    <property type="entry name" value="MFS"/>
</dbReference>
<accession>A0AA88YE75</accession>
<evidence type="ECO:0000259" key="3">
    <source>
        <dbReference type="PROSITE" id="PS50850"/>
    </source>
</evidence>
<dbReference type="EMBL" id="VSWD01000008">
    <property type="protein sequence ID" value="KAK3094881.1"/>
    <property type="molecule type" value="Genomic_DNA"/>
</dbReference>
<feature type="transmembrane region" description="Helical" evidence="2">
    <location>
        <begin position="170"/>
        <end position="188"/>
    </location>
</feature>
<comment type="caution">
    <text evidence="4">The sequence shown here is derived from an EMBL/GenBank/DDBJ whole genome shotgun (WGS) entry which is preliminary data.</text>
</comment>
<dbReference type="SUPFAM" id="SSF103473">
    <property type="entry name" value="MFS general substrate transporter"/>
    <property type="match status" value="1"/>
</dbReference>
<feature type="transmembrane region" description="Helical" evidence="2">
    <location>
        <begin position="136"/>
        <end position="158"/>
    </location>
</feature>
<evidence type="ECO:0000313" key="4">
    <source>
        <dbReference type="EMBL" id="KAK3094881.1"/>
    </source>
</evidence>
<dbReference type="InterPro" id="IPR020846">
    <property type="entry name" value="MFS_dom"/>
</dbReference>
<feature type="transmembrane region" description="Helical" evidence="2">
    <location>
        <begin position="104"/>
        <end position="124"/>
    </location>
</feature>
<feature type="transmembrane region" description="Helical" evidence="2">
    <location>
        <begin position="52"/>
        <end position="73"/>
    </location>
</feature>
<dbReference type="InterPro" id="IPR036259">
    <property type="entry name" value="MFS_trans_sf"/>
</dbReference>
<name>A0AA88YE75_PINIB</name>
<dbReference type="Proteomes" id="UP001186944">
    <property type="component" value="Unassembled WGS sequence"/>
</dbReference>
<evidence type="ECO:0000313" key="5">
    <source>
        <dbReference type="Proteomes" id="UP001186944"/>
    </source>
</evidence>
<comment type="subcellular location">
    <subcellularLocation>
        <location evidence="1">Membrane</location>
        <topology evidence="1">Multi-pass membrane protein</topology>
    </subcellularLocation>
</comment>
<organism evidence="4 5">
    <name type="scientific">Pinctada imbricata</name>
    <name type="common">Atlantic pearl-oyster</name>
    <name type="synonym">Pinctada martensii</name>
    <dbReference type="NCBI Taxonomy" id="66713"/>
    <lineage>
        <taxon>Eukaryota</taxon>
        <taxon>Metazoa</taxon>
        <taxon>Spiralia</taxon>
        <taxon>Lophotrochozoa</taxon>
        <taxon>Mollusca</taxon>
        <taxon>Bivalvia</taxon>
        <taxon>Autobranchia</taxon>
        <taxon>Pteriomorphia</taxon>
        <taxon>Pterioida</taxon>
        <taxon>Pterioidea</taxon>
        <taxon>Pteriidae</taxon>
        <taxon>Pinctada</taxon>
    </lineage>
</organism>
<keyword evidence="2" id="KW-1133">Transmembrane helix</keyword>
<proteinExistence type="predicted"/>
<evidence type="ECO:0000256" key="1">
    <source>
        <dbReference type="ARBA" id="ARBA00004141"/>
    </source>
</evidence>
<dbReference type="Gene3D" id="1.20.1250.20">
    <property type="entry name" value="MFS general substrate transporter like domains"/>
    <property type="match status" value="2"/>
</dbReference>
<feature type="domain" description="Major facilitator superfamily (MFS) profile" evidence="3">
    <location>
        <begin position="14"/>
        <end position="409"/>
    </location>
</feature>
<feature type="transmembrane region" description="Helical" evidence="2">
    <location>
        <begin position="80"/>
        <end position="98"/>
    </location>
</feature>
<feature type="transmembrane region" description="Helical" evidence="2">
    <location>
        <begin position="383"/>
        <end position="403"/>
    </location>
</feature>
<reference evidence="4" key="1">
    <citation type="submission" date="2019-08" db="EMBL/GenBank/DDBJ databases">
        <title>The improved chromosome-level genome for the pearl oyster Pinctada fucata martensii using PacBio sequencing and Hi-C.</title>
        <authorList>
            <person name="Zheng Z."/>
        </authorList>
    </citation>
    <scope>NUCLEOTIDE SEQUENCE</scope>
    <source>
        <strain evidence="4">ZZ-2019</strain>
        <tissue evidence="4">Adductor muscle</tissue>
    </source>
</reference>
<protein>
    <recommendedName>
        <fullName evidence="3">Major facilitator superfamily (MFS) profile domain-containing protein</fullName>
    </recommendedName>
</protein>
<dbReference type="GO" id="GO:0008028">
    <property type="term" value="F:monocarboxylic acid transmembrane transporter activity"/>
    <property type="evidence" value="ECO:0007669"/>
    <property type="project" value="TreeGrafter"/>
</dbReference>
<keyword evidence="5" id="KW-1185">Reference proteome</keyword>
<dbReference type="GO" id="GO:0016020">
    <property type="term" value="C:membrane"/>
    <property type="evidence" value="ECO:0007669"/>
    <property type="project" value="UniProtKB-SubCell"/>
</dbReference>
<feature type="transmembrane region" description="Helical" evidence="2">
    <location>
        <begin position="297"/>
        <end position="314"/>
    </location>
</feature>
<keyword evidence="2" id="KW-0812">Transmembrane</keyword>
<feature type="transmembrane region" description="Helical" evidence="2">
    <location>
        <begin position="228"/>
        <end position="248"/>
    </location>
</feature>
<feature type="transmembrane region" description="Helical" evidence="2">
    <location>
        <begin position="320"/>
        <end position="345"/>
    </location>
</feature>
<keyword evidence="2" id="KW-0472">Membrane</keyword>
<feature type="transmembrane region" description="Helical" evidence="2">
    <location>
        <begin position="260"/>
        <end position="276"/>
    </location>
</feature>
<dbReference type="InterPro" id="IPR050327">
    <property type="entry name" value="Proton-linked_MCT"/>
</dbReference>
<dbReference type="PANTHER" id="PTHR11360:SF284">
    <property type="entry name" value="EG:103B4.3 PROTEIN-RELATED"/>
    <property type="match status" value="1"/>
</dbReference>
<dbReference type="PROSITE" id="PS50850">
    <property type="entry name" value="MFS"/>
    <property type="match status" value="1"/>
</dbReference>
<feature type="transmembrane region" description="Helical" evidence="2">
    <location>
        <begin position="12"/>
        <end position="32"/>
    </location>
</feature>